<dbReference type="SUPFAM" id="SSF52799">
    <property type="entry name" value="(Phosphotyrosine protein) phosphatases II"/>
    <property type="match status" value="1"/>
</dbReference>
<feature type="region of interest" description="Disordered" evidence="1">
    <location>
        <begin position="285"/>
        <end position="325"/>
    </location>
</feature>
<dbReference type="EMBL" id="NWUJ01000007">
    <property type="protein sequence ID" value="PFH34130.1"/>
    <property type="molecule type" value="Genomic_DNA"/>
</dbReference>
<reference evidence="3 4" key="1">
    <citation type="submission" date="2017-09" db="EMBL/GenBank/DDBJ databases">
        <title>Genome sequencing of Besnoitia besnoiti strain Bb-Ger1.</title>
        <authorList>
            <person name="Schares G."/>
            <person name="Venepally P."/>
            <person name="Lorenzi H.A."/>
        </authorList>
    </citation>
    <scope>NUCLEOTIDE SEQUENCE [LARGE SCALE GENOMIC DNA]</scope>
    <source>
        <strain evidence="3 4">Bb-Ger1</strain>
    </source>
</reference>
<feature type="domain" description="Tyrosine-protein phosphatase" evidence="2">
    <location>
        <begin position="381"/>
        <end position="534"/>
    </location>
</feature>
<dbReference type="STRING" id="94643.A0A2A9MFH4"/>
<proteinExistence type="predicted"/>
<dbReference type="OrthoDB" id="333821at2759"/>
<evidence type="ECO:0000256" key="1">
    <source>
        <dbReference type="SAM" id="MobiDB-lite"/>
    </source>
</evidence>
<dbReference type="SMART" id="SM00195">
    <property type="entry name" value="DSPc"/>
    <property type="match status" value="1"/>
</dbReference>
<accession>A0A2A9MFH4</accession>
<evidence type="ECO:0000313" key="4">
    <source>
        <dbReference type="Proteomes" id="UP000224006"/>
    </source>
</evidence>
<organism evidence="3 4">
    <name type="scientific">Besnoitia besnoiti</name>
    <name type="common">Apicomplexan protozoan</name>
    <dbReference type="NCBI Taxonomy" id="94643"/>
    <lineage>
        <taxon>Eukaryota</taxon>
        <taxon>Sar</taxon>
        <taxon>Alveolata</taxon>
        <taxon>Apicomplexa</taxon>
        <taxon>Conoidasida</taxon>
        <taxon>Coccidia</taxon>
        <taxon>Eucoccidiorida</taxon>
        <taxon>Eimeriorina</taxon>
        <taxon>Sarcocystidae</taxon>
        <taxon>Besnoitia</taxon>
    </lineage>
</organism>
<dbReference type="InterPro" id="IPR000340">
    <property type="entry name" value="Dual-sp_phosphatase_cat-dom"/>
</dbReference>
<dbReference type="GeneID" id="40312208"/>
<dbReference type="InterPro" id="IPR029021">
    <property type="entry name" value="Prot-tyrosine_phosphatase-like"/>
</dbReference>
<feature type="compositionally biased region" description="Low complexity" evidence="1">
    <location>
        <begin position="313"/>
        <end position="325"/>
    </location>
</feature>
<dbReference type="RefSeq" id="XP_029218139.1">
    <property type="nucleotide sequence ID" value="XM_029365655.1"/>
</dbReference>
<dbReference type="PANTHER" id="PTHR46653:SF1">
    <property type="entry name" value="SPECIFICITY PROTEIN PHOSPHATASE, PUTATIVE-RELATED"/>
    <property type="match status" value="1"/>
</dbReference>
<dbReference type="CDD" id="cd14498">
    <property type="entry name" value="DSP"/>
    <property type="match status" value="1"/>
</dbReference>
<feature type="region of interest" description="Disordered" evidence="1">
    <location>
        <begin position="608"/>
        <end position="644"/>
    </location>
</feature>
<feature type="region of interest" description="Disordered" evidence="1">
    <location>
        <begin position="92"/>
        <end position="141"/>
    </location>
</feature>
<dbReference type="KEGG" id="bbes:BESB_072820"/>
<protein>
    <submittedName>
        <fullName evidence="3">Dual specificity phosphatase, catalytic domain-containing protein</fullName>
    </submittedName>
</protein>
<dbReference type="PANTHER" id="PTHR46653">
    <property type="entry name" value="SPECIFICITY PROTEIN PHOSPHATASE, PUTATIVE-RELATED"/>
    <property type="match status" value="1"/>
</dbReference>
<evidence type="ECO:0000259" key="2">
    <source>
        <dbReference type="PROSITE" id="PS50054"/>
    </source>
</evidence>
<feature type="compositionally biased region" description="Low complexity" evidence="1">
    <location>
        <begin position="610"/>
        <end position="622"/>
    </location>
</feature>
<gene>
    <name evidence="3" type="ORF">BESB_072820</name>
</gene>
<feature type="compositionally biased region" description="Polar residues" evidence="1">
    <location>
        <begin position="159"/>
        <end position="190"/>
    </location>
</feature>
<dbReference type="Proteomes" id="UP000224006">
    <property type="component" value="Unassembled WGS sequence"/>
</dbReference>
<keyword evidence="4" id="KW-1185">Reference proteome</keyword>
<dbReference type="AlphaFoldDB" id="A0A2A9MFH4"/>
<sequence length="825" mass="86440">MKLVLSASSATAPSHVATDGFACPASSAPAEAAAVGSASLGPNVWKNGIEKRDVAEALATGSGVSLTASSEFLRLASSTAKEHVSCASAVTSQGGLPAYGQPRDTGSGRTAASGGGFPRTSFPSAAPPSFSKTVPGQSAMGVGAAAGKSSALQSNFSTLLDKQYGPPSSQTKLSQPPSFTTLSHADSLSTAAGEEEESEFDSLSPLRGAPCGVPPREKNADSTGLCGAPKVTLHPQDTGYETGSVLSSDLSFLKTGRCAERGNRYPAMAPSSLVSDAVSVHLAARSSSSSGRLSQHDSGQITGEKPATSTAGSATRTVLASSSASSTAEGQSCRLYQEPLSRTEVLLNKQAEDFEQNPVEGFFADDSATFDFEEEGVFGQDFLHPKVKDGLFIGNQFVAGDRDFLAANKITHVINCSCLDTSNFFAADADLQISYLSLPWPEQGTLHRLLGADGLLSKEIFNFIETSQALCEGCLVHSVRGHSRAATVLLAYLMQKYSWSLSKAKEFFTSPRPGLDMRAEHIEQLQQLERSLSRVQGVVLSKAWTKGLRRSDGDEELLLANTYLNSLLKTDLQTFAAEALPPGSSEPAAHTAQPDMKKRALRWLDEERPGAPAGDARPAQRQGTRKSILKSPVTSKIGSGNSSSGCTRLNTGVVSVRRGEPGAQTAAAGLGAARRRAWSEASSTGSSFASLSPLRGRELPHEVEKAREKAAFDCGAQSLLQWSRSTCLADRAQRGSLHFSPKLATAPAGSGTRAASSAARECETVAPAQQLNKEFSLCLNAVSTHKPSTRRVGTLEDSGRPFGPRNLVTARLSGGAALGGPVERR</sequence>
<feature type="compositionally biased region" description="Low complexity" evidence="1">
    <location>
        <begin position="285"/>
        <end position="299"/>
    </location>
</feature>
<dbReference type="VEuPathDB" id="ToxoDB:BESB_072820"/>
<name>A0A2A9MFH4_BESBE</name>
<feature type="region of interest" description="Disordered" evidence="1">
    <location>
        <begin position="159"/>
        <end position="230"/>
    </location>
</feature>
<dbReference type="Pfam" id="PF00782">
    <property type="entry name" value="DSPc"/>
    <property type="match status" value="1"/>
</dbReference>
<dbReference type="PROSITE" id="PS50054">
    <property type="entry name" value="TYR_PHOSPHATASE_DUAL"/>
    <property type="match status" value="1"/>
</dbReference>
<feature type="compositionally biased region" description="Low complexity" evidence="1">
    <location>
        <begin position="121"/>
        <end position="131"/>
    </location>
</feature>
<evidence type="ECO:0000313" key="3">
    <source>
        <dbReference type="EMBL" id="PFH34130.1"/>
    </source>
</evidence>
<dbReference type="Gene3D" id="3.90.190.10">
    <property type="entry name" value="Protein tyrosine phosphatase superfamily"/>
    <property type="match status" value="1"/>
</dbReference>
<feature type="compositionally biased region" description="Polar residues" evidence="1">
    <location>
        <begin position="632"/>
        <end position="644"/>
    </location>
</feature>
<dbReference type="InterPro" id="IPR020422">
    <property type="entry name" value="TYR_PHOSPHATASE_DUAL_dom"/>
</dbReference>
<comment type="caution">
    <text evidence="3">The sequence shown here is derived from an EMBL/GenBank/DDBJ whole genome shotgun (WGS) entry which is preliminary data.</text>
</comment>